<evidence type="ECO:0000313" key="2">
    <source>
        <dbReference type="EMBL" id="OAD20690.1"/>
    </source>
</evidence>
<accession>A0A176RY53</accession>
<dbReference type="AlphaFoldDB" id="A0A176RY53"/>
<gene>
    <name evidence="2" type="ORF">THIOM_003588</name>
</gene>
<feature type="compositionally biased region" description="Polar residues" evidence="1">
    <location>
        <begin position="16"/>
        <end position="27"/>
    </location>
</feature>
<feature type="region of interest" description="Disordered" evidence="1">
    <location>
        <begin position="1"/>
        <end position="27"/>
    </location>
</feature>
<organism evidence="2 3">
    <name type="scientific">Candidatus Thiomargarita nelsonii</name>
    <dbReference type="NCBI Taxonomy" id="1003181"/>
    <lineage>
        <taxon>Bacteria</taxon>
        <taxon>Pseudomonadati</taxon>
        <taxon>Pseudomonadota</taxon>
        <taxon>Gammaproteobacteria</taxon>
        <taxon>Thiotrichales</taxon>
        <taxon>Thiotrichaceae</taxon>
        <taxon>Thiomargarita</taxon>
    </lineage>
</organism>
<proteinExistence type="predicted"/>
<keyword evidence="3" id="KW-1185">Reference proteome</keyword>
<reference evidence="2 3" key="1">
    <citation type="submission" date="2016-05" db="EMBL/GenBank/DDBJ databases">
        <title>Single-cell genome of chain-forming Candidatus Thiomargarita nelsonii and comparison to other large sulfur-oxidizing bacteria.</title>
        <authorList>
            <person name="Winkel M."/>
            <person name="Salman V."/>
            <person name="Woyke T."/>
            <person name="Schulz-Vogt H."/>
            <person name="Richter M."/>
            <person name="Flood B."/>
            <person name="Bailey J."/>
            <person name="Amann R."/>
            <person name="Mussmann M."/>
        </authorList>
    </citation>
    <scope>NUCLEOTIDE SEQUENCE [LARGE SCALE GENOMIC DNA]</scope>
    <source>
        <strain evidence="2 3">THI036</strain>
    </source>
</reference>
<name>A0A176RY53_9GAMM</name>
<evidence type="ECO:0000256" key="1">
    <source>
        <dbReference type="SAM" id="MobiDB-lite"/>
    </source>
</evidence>
<evidence type="ECO:0000313" key="3">
    <source>
        <dbReference type="Proteomes" id="UP000076962"/>
    </source>
</evidence>
<comment type="caution">
    <text evidence="2">The sequence shown here is derived from an EMBL/GenBank/DDBJ whole genome shotgun (WGS) entry which is preliminary data.</text>
</comment>
<feature type="compositionally biased region" description="Basic and acidic residues" evidence="1">
    <location>
        <begin position="1"/>
        <end position="15"/>
    </location>
</feature>
<protein>
    <submittedName>
        <fullName evidence="2">Uncharacterized protein</fullName>
    </submittedName>
</protein>
<sequence length="57" mass="6268">MKSLKDQRCLEENGRNSRTLSIPTFSPDSSRCSTVSWTASAPEPMRMTTFSASSAPK</sequence>
<dbReference type="Proteomes" id="UP000076962">
    <property type="component" value="Unassembled WGS sequence"/>
</dbReference>
<dbReference type="EMBL" id="LUTY01002181">
    <property type="protein sequence ID" value="OAD20690.1"/>
    <property type="molecule type" value="Genomic_DNA"/>
</dbReference>